<feature type="compositionally biased region" description="Gly residues" evidence="2">
    <location>
        <begin position="1381"/>
        <end position="1399"/>
    </location>
</feature>
<sequence length="1467" mass="163110">MRQGSIKVNKQIQRYEFTAVYTHPEAKVDIILVHGLNGDPQRTWTAANGVFWPTDLLPESLKTEHANVLVYGYNADVYSSRNDRSASNNFIHHHAQTLVTTLTHYRKSEGTLKNPIIWVAHSLGGILTKRALLYSNDVRTENHDDLRSVYVSTYGIIFLGTPHMGSGLATWGHMLQSMSEAVIPRKIFETEPVLIKTLKKDNETLQNINNHFLDIYQRFRIHMAHENHKTDIKGSKVMIVDPSSASPQLPGVTYYGIEATHSGMCKFDSSTAPGFRTVSTAIADWIKEAPSVIQVRWLVELDDRQVRQQLEMHERRLRQLGNQPPNTETQMIIHEVESPLTPLGPEVPPLALTHDSTQSDIIDVTVPQTKDSPLFIHPEPFRPNSYFVGRDDEMKLLHKMLMDRGKRSQGTSAVLIQSLPGGGKTHLARQYVFQHKEDYPGGVYWVRAKSQQEIEYWYWRIAKNEALRGLVTHEDVHELRDPKKIVAIVRKWLNGLDNWLLVLDGVHFDAPGLQEFIPDAKNTSLIFTSTERAVIEDYRFDSPQVMELPLLAPKEATDLLLLEMDKKKPWTQDDRSRALDLVLLMDRLPLMIHVAAQQLKATREPLSKYLRSYKNRAQAGALPAYKSVRDQLQHRGATAALNLISIVVFFDQQVPVEMLTLGMSALDNRTPLKTPDASRRKANLTNTLKVLIAFALLERTEIQDISPTSSRSSKQGLDRAVESLDILRVHSVVQAFFIDTLSEEKQAPFWLERAAAVWCRSFDEADKKIKEHSGVGLPDDYRRFAIHGRRLLEHVKRFEKKSPELLGLVKDNIEQRLDKTQSEIDQLSRTLQTHIVEGSQEMPPTSVFERTGSSSETDSMSPPSHSSTSTSGITSVLHDDDERSQLYQSPTTPGPDFAHNPYHFHVPYPQQQTIPVPRDPSDLQDDARTVTTSPNRGTANEVGDSSRPENGHVRNDRQGSEWDFINPNLNHRSVRKVEHRRYHDRAGAWRDTSISDPRVSISREIAKGSITNVAKPPRSQSQSRLTAGSEAELQLHKIRQSIPSLDETKLLHERSFSQGSLPRPRFLMGSNSHADPLATKIPEDEYSMSPVEFSNSLAKIAPAPSSWTAATLKKLKENLKPAEYGQEQTGTPVDANLSAAPAPLFAGTRSAGSSPASRSSPFPPPPIEIEINTAASLRRGLPPTIRQWETHAYHPTLSRLDSSSLAYQEANPLSFSYPSIQSHSLPNANAQPLTRTAQLQLTSPGGYTSEPMSRNQSTGGGSNQSHRSAPETAQPQPSSPTSGRARSRSGSGSGIISRLLPFNIPGLRQRRPSHTETEPSPRLGDAFGEVETSYSRWEDRHSQALQSETESPIAAAQWNTIRGQRGGRSQSQSPAPRGRRGSGLPGRGKTGRQGLGRGVGSPEVGAGGEAMTRNASGSGSGSGSGGFMLADGRVVEFGERRGSAAMERSKSEESRQSDGLGLGIHLE</sequence>
<dbReference type="InterPro" id="IPR007751">
    <property type="entry name" value="DUF676_lipase-like"/>
</dbReference>
<feature type="compositionally biased region" description="Polar residues" evidence="2">
    <location>
        <begin position="1241"/>
        <end position="1276"/>
    </location>
</feature>
<evidence type="ECO:0000313" key="4">
    <source>
        <dbReference type="EMBL" id="OIW26464.1"/>
    </source>
</evidence>
<dbReference type="SUPFAM" id="SSF52540">
    <property type="entry name" value="P-loop containing nucleoside triphosphate hydrolases"/>
    <property type="match status" value="1"/>
</dbReference>
<feature type="compositionally biased region" description="Low complexity" evidence="2">
    <location>
        <begin position="1279"/>
        <end position="1298"/>
    </location>
</feature>
<dbReference type="Proteomes" id="UP000182658">
    <property type="component" value="Unassembled WGS sequence"/>
</dbReference>
<feature type="compositionally biased region" description="Low complexity" evidence="2">
    <location>
        <begin position="851"/>
        <end position="875"/>
    </location>
</feature>
<dbReference type="PANTHER" id="PTHR48187:SF2">
    <property type="entry name" value="LD21810P"/>
    <property type="match status" value="1"/>
</dbReference>
<organism evidence="4 5">
    <name type="scientific">Coniochaeta ligniaria NRRL 30616</name>
    <dbReference type="NCBI Taxonomy" id="1408157"/>
    <lineage>
        <taxon>Eukaryota</taxon>
        <taxon>Fungi</taxon>
        <taxon>Dikarya</taxon>
        <taxon>Ascomycota</taxon>
        <taxon>Pezizomycotina</taxon>
        <taxon>Sordariomycetes</taxon>
        <taxon>Sordariomycetidae</taxon>
        <taxon>Coniochaetales</taxon>
        <taxon>Coniochaetaceae</taxon>
        <taxon>Coniochaeta</taxon>
    </lineage>
</organism>
<protein>
    <recommendedName>
        <fullName evidence="3">DUF676 domain-containing protein</fullName>
    </recommendedName>
</protein>
<evidence type="ECO:0000256" key="1">
    <source>
        <dbReference type="ARBA" id="ARBA00007920"/>
    </source>
</evidence>
<keyword evidence="5" id="KW-1185">Reference proteome</keyword>
<dbReference type="EMBL" id="KV875100">
    <property type="protein sequence ID" value="OIW26464.1"/>
    <property type="molecule type" value="Genomic_DNA"/>
</dbReference>
<dbReference type="SUPFAM" id="SSF53474">
    <property type="entry name" value="alpha/beta-Hydrolases"/>
    <property type="match status" value="1"/>
</dbReference>
<gene>
    <name evidence="4" type="ORF">CONLIGDRAFT_600992</name>
</gene>
<dbReference type="Pfam" id="PF05057">
    <property type="entry name" value="DUF676"/>
    <property type="match status" value="1"/>
</dbReference>
<dbReference type="OrthoDB" id="5086500at2759"/>
<dbReference type="InterPro" id="IPR029058">
    <property type="entry name" value="AB_hydrolase_fold"/>
</dbReference>
<feature type="compositionally biased region" description="Polar residues" evidence="2">
    <location>
        <begin position="929"/>
        <end position="938"/>
    </location>
</feature>
<reference evidence="4 5" key="1">
    <citation type="submission" date="2016-10" db="EMBL/GenBank/DDBJ databases">
        <title>Draft genome sequence of Coniochaeta ligniaria NRRL30616, a lignocellulolytic fungus for bioabatement of inhibitors in plant biomass hydrolysates.</title>
        <authorList>
            <consortium name="DOE Joint Genome Institute"/>
            <person name="Jimenez D.J."/>
            <person name="Hector R.E."/>
            <person name="Riley R."/>
            <person name="Sun H."/>
            <person name="Grigoriev I.V."/>
            <person name="Van Elsas J.D."/>
            <person name="Nichols N.N."/>
        </authorList>
    </citation>
    <scope>NUCLEOTIDE SEQUENCE [LARGE SCALE GENOMIC DNA]</scope>
    <source>
        <strain evidence="4 5">NRRL 30616</strain>
    </source>
</reference>
<proteinExistence type="inferred from homology"/>
<feature type="compositionally biased region" description="Basic and acidic residues" evidence="2">
    <location>
        <begin position="1433"/>
        <end position="1456"/>
    </location>
</feature>
<feature type="compositionally biased region" description="Basic and acidic residues" evidence="2">
    <location>
        <begin position="944"/>
        <end position="960"/>
    </location>
</feature>
<dbReference type="InterPro" id="IPR027417">
    <property type="entry name" value="P-loop_NTPase"/>
</dbReference>
<feature type="region of interest" description="Disordered" evidence="2">
    <location>
        <begin position="835"/>
        <end position="964"/>
    </location>
</feature>
<name>A0A1J7J9J6_9PEZI</name>
<feature type="compositionally biased region" description="Basic and acidic residues" evidence="2">
    <location>
        <begin position="919"/>
        <end position="928"/>
    </location>
</feature>
<dbReference type="Gene3D" id="3.40.50.300">
    <property type="entry name" value="P-loop containing nucleotide triphosphate hydrolases"/>
    <property type="match status" value="1"/>
</dbReference>
<evidence type="ECO:0000313" key="5">
    <source>
        <dbReference type="Proteomes" id="UP000182658"/>
    </source>
</evidence>
<feature type="region of interest" description="Disordered" evidence="2">
    <location>
        <begin position="1241"/>
        <end position="1327"/>
    </location>
</feature>
<dbReference type="PANTHER" id="PTHR48187">
    <property type="entry name" value="LD21810P"/>
    <property type="match status" value="1"/>
</dbReference>
<feature type="compositionally biased region" description="Low complexity" evidence="2">
    <location>
        <begin position="1367"/>
        <end position="1376"/>
    </location>
</feature>
<feature type="region of interest" description="Disordered" evidence="2">
    <location>
        <begin position="1362"/>
        <end position="1467"/>
    </location>
</feature>
<comment type="similarity">
    <text evidence="1">Belongs to the putative lipase ROG1 family.</text>
</comment>
<feature type="domain" description="DUF676" evidence="3">
    <location>
        <begin position="30"/>
        <end position="172"/>
    </location>
</feature>
<evidence type="ECO:0000256" key="2">
    <source>
        <dbReference type="SAM" id="MobiDB-lite"/>
    </source>
</evidence>
<dbReference type="Gene3D" id="3.40.50.1820">
    <property type="entry name" value="alpha/beta hydrolase"/>
    <property type="match status" value="1"/>
</dbReference>
<feature type="compositionally biased region" description="Low complexity" evidence="2">
    <location>
        <begin position="1149"/>
        <end position="1160"/>
    </location>
</feature>
<dbReference type="InParanoid" id="A0A1J7J9J6"/>
<evidence type="ECO:0000259" key="3">
    <source>
        <dbReference type="Pfam" id="PF05057"/>
    </source>
</evidence>
<accession>A0A1J7J9J6</accession>
<feature type="region of interest" description="Disordered" evidence="2">
    <location>
        <begin position="1144"/>
        <end position="1165"/>
    </location>
</feature>